<dbReference type="GO" id="GO:1904680">
    <property type="term" value="F:peptide transmembrane transporter activity"/>
    <property type="evidence" value="ECO:0007669"/>
    <property type="project" value="TreeGrafter"/>
</dbReference>
<dbReference type="Gene3D" id="3.90.76.10">
    <property type="entry name" value="Dipeptide-binding Protein, Domain 1"/>
    <property type="match status" value="1"/>
</dbReference>
<dbReference type="InterPro" id="IPR000914">
    <property type="entry name" value="SBP_5_dom"/>
</dbReference>
<keyword evidence="3 4" id="KW-0732">Signal</keyword>
<feature type="signal peptide" evidence="4">
    <location>
        <begin position="1"/>
        <end position="23"/>
    </location>
</feature>
<feature type="chain" id="PRO_5039498185" evidence="4">
    <location>
        <begin position="24"/>
        <end position="531"/>
    </location>
</feature>
<proteinExistence type="inferred from homology"/>
<sequence length="531" mass="59816">MRKGIHSLPIILLALLLILAACSNGNKTSNDSEGAKDNGAPKDGGTITIAVADNPQVMNPLYANDRVTLTIQQALYSALYHLENGEKNYVLAESFEPSDDQLSWTLKLKDNLKWHDGEKITADDIIFTIDSILDEKQNSSMRGSLIFNGKPVKVEKVDELTVTFTLPQVSASFEGALNDFFPIPKHVFEKEADLEKSEKNQAPVGSGPFKFKEFKTDEYVVLERFDDYFAGKAKLDSIVYRVVKDPNTANIALQKGEINMRLIEPQDFKKLQDTDKFNMVTFPEGRLFYMAFNLKSEAVQKKELRQAVAHALNKEELIQSAFVSGEFADPAASILTPDTLHHTEDIKQYDYNLDQAKELLAKAGIKENHKLRIIYANNNKIMESLALYSQQKLEEIGLKVELTPMDPSAYGQKTLDMDTTDYDISFGGYIMGPEPDVYKTLFQSDAAYNFARYKNAEFDDLWEQAAVETDKEKRAELYKQIQETVAEDVPYLPLAYPKAILAVDKKFGGIEEAKAIPVTMVEDLSKIYEIE</sequence>
<evidence type="ECO:0000313" key="7">
    <source>
        <dbReference type="Proteomes" id="UP000676456"/>
    </source>
</evidence>
<dbReference type="InterPro" id="IPR039424">
    <property type="entry name" value="SBP_5"/>
</dbReference>
<dbReference type="FunFam" id="3.90.76.10:FF:000004">
    <property type="entry name" value="Peptide ABC transporter substrate-binding protein"/>
    <property type="match status" value="1"/>
</dbReference>
<evidence type="ECO:0000256" key="1">
    <source>
        <dbReference type="ARBA" id="ARBA00004193"/>
    </source>
</evidence>
<dbReference type="AlphaFoldDB" id="A0A942Z2V4"/>
<comment type="subcellular location">
    <subcellularLocation>
        <location evidence="1">Cell membrane</location>
        <topology evidence="1">Lipid-anchor</topology>
    </subcellularLocation>
</comment>
<dbReference type="Pfam" id="PF00496">
    <property type="entry name" value="SBP_bac_5"/>
    <property type="match status" value="1"/>
</dbReference>
<dbReference type="Proteomes" id="UP000676456">
    <property type="component" value="Unassembled WGS sequence"/>
</dbReference>
<dbReference type="PANTHER" id="PTHR30290">
    <property type="entry name" value="PERIPLASMIC BINDING COMPONENT OF ABC TRANSPORTER"/>
    <property type="match status" value="1"/>
</dbReference>
<evidence type="ECO:0000256" key="2">
    <source>
        <dbReference type="ARBA" id="ARBA00005695"/>
    </source>
</evidence>
<keyword evidence="7" id="KW-1185">Reference proteome</keyword>
<evidence type="ECO:0000259" key="5">
    <source>
        <dbReference type="Pfam" id="PF00496"/>
    </source>
</evidence>
<dbReference type="Gene3D" id="3.40.190.10">
    <property type="entry name" value="Periplasmic binding protein-like II"/>
    <property type="match status" value="1"/>
</dbReference>
<dbReference type="PROSITE" id="PS01040">
    <property type="entry name" value="SBP_BACTERIAL_5"/>
    <property type="match status" value="1"/>
</dbReference>
<dbReference type="GO" id="GO:0042597">
    <property type="term" value="C:periplasmic space"/>
    <property type="evidence" value="ECO:0007669"/>
    <property type="project" value="UniProtKB-ARBA"/>
</dbReference>
<dbReference type="InterPro" id="IPR030678">
    <property type="entry name" value="Peptide/Ni-bd"/>
</dbReference>
<evidence type="ECO:0000256" key="3">
    <source>
        <dbReference type="ARBA" id="ARBA00022729"/>
    </source>
</evidence>
<comment type="similarity">
    <text evidence="2">Belongs to the bacterial solute-binding protein 5 family.</text>
</comment>
<dbReference type="PIRSF" id="PIRSF002741">
    <property type="entry name" value="MppA"/>
    <property type="match status" value="1"/>
</dbReference>
<accession>A0A942Z2V4</accession>
<reference evidence="6 7" key="1">
    <citation type="submission" date="2021-05" db="EMBL/GenBank/DDBJ databases">
        <title>Novel Bacillus species.</title>
        <authorList>
            <person name="Liu G."/>
        </authorList>
    </citation>
    <scope>NUCLEOTIDE SEQUENCE [LARGE SCALE GENOMIC DNA]</scope>
    <source>
        <strain evidence="6 7">FJAT-49682</strain>
    </source>
</reference>
<evidence type="ECO:0000256" key="4">
    <source>
        <dbReference type="SAM" id="SignalP"/>
    </source>
</evidence>
<dbReference type="Gene3D" id="3.10.105.10">
    <property type="entry name" value="Dipeptide-binding Protein, Domain 3"/>
    <property type="match status" value="1"/>
</dbReference>
<dbReference type="PANTHER" id="PTHR30290:SF59">
    <property type="entry name" value="OLIGOPEPTIDE ABC TRANSPORTER,SUBSTRATE-BINDING PROTEIN"/>
    <property type="match status" value="1"/>
</dbReference>
<dbReference type="GO" id="GO:0043190">
    <property type="term" value="C:ATP-binding cassette (ABC) transporter complex"/>
    <property type="evidence" value="ECO:0007669"/>
    <property type="project" value="InterPro"/>
</dbReference>
<organism evidence="6 7">
    <name type="scientific">Lederbergia citrea</name>
    <dbReference type="NCBI Taxonomy" id="2833581"/>
    <lineage>
        <taxon>Bacteria</taxon>
        <taxon>Bacillati</taxon>
        <taxon>Bacillota</taxon>
        <taxon>Bacilli</taxon>
        <taxon>Bacillales</taxon>
        <taxon>Bacillaceae</taxon>
        <taxon>Lederbergia</taxon>
    </lineage>
</organism>
<gene>
    <name evidence="6" type="ORF">KHA91_09265</name>
</gene>
<protein>
    <submittedName>
        <fullName evidence="6">ABC transporter substrate-binding protein</fullName>
    </submittedName>
</protein>
<dbReference type="CDD" id="cd00995">
    <property type="entry name" value="PBP2_NikA_DppA_OppA_like"/>
    <property type="match status" value="1"/>
</dbReference>
<dbReference type="RefSeq" id="WP_213097984.1">
    <property type="nucleotide sequence ID" value="NZ_JAGYPN010000002.1"/>
</dbReference>
<evidence type="ECO:0000313" key="6">
    <source>
        <dbReference type="EMBL" id="MBS4222928.1"/>
    </source>
</evidence>
<dbReference type="GO" id="GO:0015833">
    <property type="term" value="P:peptide transport"/>
    <property type="evidence" value="ECO:0007669"/>
    <property type="project" value="TreeGrafter"/>
</dbReference>
<dbReference type="InterPro" id="IPR023765">
    <property type="entry name" value="SBP_5_CS"/>
</dbReference>
<dbReference type="PROSITE" id="PS51257">
    <property type="entry name" value="PROKAR_LIPOPROTEIN"/>
    <property type="match status" value="1"/>
</dbReference>
<dbReference type="SUPFAM" id="SSF53850">
    <property type="entry name" value="Periplasmic binding protein-like II"/>
    <property type="match status" value="1"/>
</dbReference>
<feature type="domain" description="Solute-binding protein family 5" evidence="5">
    <location>
        <begin position="90"/>
        <end position="441"/>
    </location>
</feature>
<name>A0A942Z2V4_9BACI</name>
<dbReference type="EMBL" id="JAGYPN010000002">
    <property type="protein sequence ID" value="MBS4222928.1"/>
    <property type="molecule type" value="Genomic_DNA"/>
</dbReference>
<comment type="caution">
    <text evidence="6">The sequence shown here is derived from an EMBL/GenBank/DDBJ whole genome shotgun (WGS) entry which is preliminary data.</text>
</comment>